<evidence type="ECO:0000256" key="4">
    <source>
        <dbReference type="ARBA" id="ARBA00012513"/>
    </source>
</evidence>
<dbReference type="Pfam" id="PF00069">
    <property type="entry name" value="Pkinase"/>
    <property type="match status" value="1"/>
</dbReference>
<evidence type="ECO:0000259" key="23">
    <source>
        <dbReference type="PROSITE" id="PS50011"/>
    </source>
</evidence>
<feature type="chain" id="PRO_5042828119" description="non-specific serine/threonine protein kinase" evidence="22">
    <location>
        <begin position="20"/>
        <end position="683"/>
    </location>
</feature>
<keyword evidence="15 21" id="KW-0472">Membrane</keyword>
<feature type="signal peptide" evidence="22">
    <location>
        <begin position="1"/>
        <end position="19"/>
    </location>
</feature>
<evidence type="ECO:0000256" key="15">
    <source>
        <dbReference type="ARBA" id="ARBA00023136"/>
    </source>
</evidence>
<dbReference type="InterPro" id="IPR000719">
    <property type="entry name" value="Prot_kinase_dom"/>
</dbReference>
<feature type="transmembrane region" description="Helical" evidence="21">
    <location>
        <begin position="301"/>
        <end position="322"/>
    </location>
</feature>
<dbReference type="GO" id="GO:0005524">
    <property type="term" value="F:ATP binding"/>
    <property type="evidence" value="ECO:0007669"/>
    <property type="project" value="UniProtKB-UniRule"/>
</dbReference>
<organism evidence="24 25">
    <name type="scientific">Stephania japonica</name>
    <dbReference type="NCBI Taxonomy" id="461633"/>
    <lineage>
        <taxon>Eukaryota</taxon>
        <taxon>Viridiplantae</taxon>
        <taxon>Streptophyta</taxon>
        <taxon>Embryophyta</taxon>
        <taxon>Tracheophyta</taxon>
        <taxon>Spermatophyta</taxon>
        <taxon>Magnoliopsida</taxon>
        <taxon>Ranunculales</taxon>
        <taxon>Menispermaceae</taxon>
        <taxon>Menispermoideae</taxon>
        <taxon>Cissampelideae</taxon>
        <taxon>Stephania</taxon>
    </lineage>
</organism>
<protein>
    <recommendedName>
        <fullName evidence="4">non-specific serine/threonine protein kinase</fullName>
        <ecNumber evidence="4">2.7.11.1</ecNumber>
    </recommendedName>
</protein>
<evidence type="ECO:0000256" key="7">
    <source>
        <dbReference type="ARBA" id="ARBA00022679"/>
    </source>
</evidence>
<dbReference type="PROSITE" id="PS00307">
    <property type="entry name" value="LECTIN_LEGUME_BETA"/>
    <property type="match status" value="1"/>
</dbReference>
<evidence type="ECO:0000256" key="21">
    <source>
        <dbReference type="SAM" id="Phobius"/>
    </source>
</evidence>
<dbReference type="InterPro" id="IPR008271">
    <property type="entry name" value="Ser/Thr_kinase_AS"/>
</dbReference>
<evidence type="ECO:0000313" key="24">
    <source>
        <dbReference type="EMBL" id="KAK9154346.1"/>
    </source>
</evidence>
<dbReference type="FunFam" id="2.60.120.200:FF:000051">
    <property type="entry name" value="L-type lectin-domain containing receptor kinase V.9"/>
    <property type="match status" value="1"/>
</dbReference>
<evidence type="ECO:0000256" key="2">
    <source>
        <dbReference type="ARBA" id="ARBA00008536"/>
    </source>
</evidence>
<evidence type="ECO:0000256" key="12">
    <source>
        <dbReference type="ARBA" id="ARBA00022777"/>
    </source>
</evidence>
<evidence type="ECO:0000256" key="17">
    <source>
        <dbReference type="ARBA" id="ARBA00023180"/>
    </source>
</evidence>
<dbReference type="PROSITE" id="PS00108">
    <property type="entry name" value="PROTEIN_KINASE_ST"/>
    <property type="match status" value="1"/>
</dbReference>
<keyword evidence="12" id="KW-0418">Kinase</keyword>
<keyword evidence="16" id="KW-0675">Receptor</keyword>
<dbReference type="FunFam" id="3.30.200.20:FF:000112">
    <property type="entry name" value="Lectin-domain containing receptor kinase A4.3"/>
    <property type="match status" value="1"/>
</dbReference>
<dbReference type="Proteomes" id="UP001417504">
    <property type="component" value="Unassembled WGS sequence"/>
</dbReference>
<keyword evidence="7" id="KW-0808">Transferase</keyword>
<name>A0AAP0PVF9_9MAGN</name>
<dbReference type="EMBL" id="JBBNAE010000001">
    <property type="protein sequence ID" value="KAK9154346.1"/>
    <property type="molecule type" value="Genomic_DNA"/>
</dbReference>
<evidence type="ECO:0000256" key="22">
    <source>
        <dbReference type="SAM" id="SignalP"/>
    </source>
</evidence>
<dbReference type="InterPro" id="IPR011009">
    <property type="entry name" value="Kinase-like_dom_sf"/>
</dbReference>
<dbReference type="EC" id="2.7.11.1" evidence="4"/>
<evidence type="ECO:0000256" key="16">
    <source>
        <dbReference type="ARBA" id="ARBA00023170"/>
    </source>
</evidence>
<dbReference type="Gene3D" id="2.60.120.200">
    <property type="match status" value="1"/>
</dbReference>
<dbReference type="GO" id="GO:0030246">
    <property type="term" value="F:carbohydrate binding"/>
    <property type="evidence" value="ECO:0007669"/>
    <property type="project" value="UniProtKB-KW"/>
</dbReference>
<dbReference type="InterPro" id="IPR019825">
    <property type="entry name" value="Lectin_legB_Mn/Ca_BS"/>
</dbReference>
<keyword evidence="5" id="KW-1003">Cell membrane</keyword>
<dbReference type="GO" id="GO:0004674">
    <property type="term" value="F:protein serine/threonine kinase activity"/>
    <property type="evidence" value="ECO:0007669"/>
    <property type="project" value="UniProtKB-KW"/>
</dbReference>
<keyword evidence="11 20" id="KW-0547">Nucleotide-binding</keyword>
<keyword evidence="8 21" id="KW-0812">Transmembrane</keyword>
<dbReference type="GO" id="GO:0005886">
    <property type="term" value="C:plasma membrane"/>
    <property type="evidence" value="ECO:0007669"/>
    <property type="project" value="UniProtKB-SubCell"/>
</dbReference>
<dbReference type="Gene3D" id="3.30.200.20">
    <property type="entry name" value="Phosphorylase Kinase, domain 1"/>
    <property type="match status" value="1"/>
</dbReference>
<evidence type="ECO:0000256" key="9">
    <source>
        <dbReference type="ARBA" id="ARBA00022729"/>
    </source>
</evidence>
<dbReference type="PROSITE" id="PS50011">
    <property type="entry name" value="PROTEIN_KINASE_DOM"/>
    <property type="match status" value="1"/>
</dbReference>
<dbReference type="CDD" id="cd14066">
    <property type="entry name" value="STKc_IRAK"/>
    <property type="match status" value="1"/>
</dbReference>
<dbReference type="InterPro" id="IPR001220">
    <property type="entry name" value="Legume_lectin_dom"/>
</dbReference>
<comment type="similarity">
    <text evidence="2">In the N-terminal section; belongs to the leguminous lectin family.</text>
</comment>
<gene>
    <name evidence="24" type="ORF">Sjap_001826</name>
</gene>
<dbReference type="SMART" id="SM00220">
    <property type="entry name" value="S_TKc"/>
    <property type="match status" value="1"/>
</dbReference>
<reference evidence="24 25" key="1">
    <citation type="submission" date="2024-01" db="EMBL/GenBank/DDBJ databases">
        <title>Genome assemblies of Stephania.</title>
        <authorList>
            <person name="Yang L."/>
        </authorList>
    </citation>
    <scope>NUCLEOTIDE SEQUENCE [LARGE SCALE GENOMIC DNA]</scope>
    <source>
        <strain evidence="24">QJT</strain>
        <tissue evidence="24">Leaf</tissue>
    </source>
</reference>
<dbReference type="SUPFAM" id="SSF49899">
    <property type="entry name" value="Concanavalin A-like lectins/glucanases"/>
    <property type="match status" value="1"/>
</dbReference>
<dbReference type="InterPro" id="IPR050528">
    <property type="entry name" value="L-type_Lectin-RKs"/>
</dbReference>
<dbReference type="Gene3D" id="1.10.510.10">
    <property type="entry name" value="Transferase(Phosphotransferase) domain 1"/>
    <property type="match status" value="1"/>
</dbReference>
<dbReference type="PROSITE" id="PS00107">
    <property type="entry name" value="PROTEIN_KINASE_ATP"/>
    <property type="match status" value="1"/>
</dbReference>
<evidence type="ECO:0000256" key="14">
    <source>
        <dbReference type="ARBA" id="ARBA00022989"/>
    </source>
</evidence>
<keyword evidence="25" id="KW-1185">Reference proteome</keyword>
<evidence type="ECO:0000313" key="25">
    <source>
        <dbReference type="Proteomes" id="UP001417504"/>
    </source>
</evidence>
<dbReference type="Pfam" id="PF00139">
    <property type="entry name" value="Lectin_legB"/>
    <property type="match status" value="1"/>
</dbReference>
<keyword evidence="14 21" id="KW-1133">Transmembrane helix</keyword>
<evidence type="ECO:0000256" key="3">
    <source>
        <dbReference type="ARBA" id="ARBA00010217"/>
    </source>
</evidence>
<evidence type="ECO:0000256" key="11">
    <source>
        <dbReference type="ARBA" id="ARBA00022741"/>
    </source>
</evidence>
<keyword evidence="10" id="KW-0430">Lectin</keyword>
<evidence type="ECO:0000256" key="20">
    <source>
        <dbReference type="PROSITE-ProRule" id="PRU10141"/>
    </source>
</evidence>
<evidence type="ECO:0000256" key="10">
    <source>
        <dbReference type="ARBA" id="ARBA00022734"/>
    </source>
</evidence>
<sequence length="683" mass="75305">MLLLLFFTALLVPVSPSQQQTTNNESGFIYNGFHGSASNSISLDGLAEITSKGLLRLTNETKQQKGHAFYTHPFQFKDPSTRLALSFSTTFVFVIAPEIRDLSGHGIVFVICPSTALPGSLPSQYLGLFNKTSNGDRSNHVVGVELDTILSSEFNDPNDNHVGIDINNLTSEASAPAGFHDDAAASTNGGFRNLSLISGDPMQVWIDYDGSNKKLNVTLAPINVPNKPKTPLLSLFRDLSPILLDTMYVGFSSSTGSVLTSHYILGWSFKMGSTDVDALDLSALPKVPRIGPKKKSKLPTIGVPILVAIFVLLTSYGIYYLVKRRRKFAEIIEDWELIYGPQRFKYKDLYIATKGFKDKELLGTGGFGSVYRGVLRRSKAEVAVKRVSHESRQGMREFIAEIVSMGQLRHRNLVQLLGYCRRKGELILVYDFMPNGSLDKFLFGPVGSATLNWGQRFHVIKGVATGLLYLHEEWEQVVIHRDIKASNVLLDGELNGRLGDFGLARLYDHGVEMRTTHVVGTPGYLAPELARIGKATKSTDVYAFGIFVMEVACGKRPIFGSEEEEVLVDWVVSCWNRGAVLEVVDPRLASGEYDVKEMELVLKVGLLCSHAVTTARPTMRQVVQFLERDVAPMPLPENLDSSFYCGLPFPQFGEGFAHSYPSSSDRGFVTMSSVTDSVLSTGR</sequence>
<dbReference type="PANTHER" id="PTHR27007">
    <property type="match status" value="1"/>
</dbReference>
<evidence type="ECO:0000256" key="8">
    <source>
        <dbReference type="ARBA" id="ARBA00022692"/>
    </source>
</evidence>
<proteinExistence type="inferred from homology"/>
<dbReference type="InterPro" id="IPR013320">
    <property type="entry name" value="ConA-like_dom_sf"/>
</dbReference>
<comment type="caution">
    <text evidence="24">The sequence shown here is derived from an EMBL/GenBank/DDBJ whole genome shotgun (WGS) entry which is preliminary data.</text>
</comment>
<comment type="catalytic activity">
    <reaction evidence="18">
        <text>L-threonyl-[protein] + ATP = O-phospho-L-threonyl-[protein] + ADP + H(+)</text>
        <dbReference type="Rhea" id="RHEA:46608"/>
        <dbReference type="Rhea" id="RHEA-COMP:11060"/>
        <dbReference type="Rhea" id="RHEA-COMP:11605"/>
        <dbReference type="ChEBI" id="CHEBI:15378"/>
        <dbReference type="ChEBI" id="CHEBI:30013"/>
        <dbReference type="ChEBI" id="CHEBI:30616"/>
        <dbReference type="ChEBI" id="CHEBI:61977"/>
        <dbReference type="ChEBI" id="CHEBI:456216"/>
        <dbReference type="EC" id="2.7.11.1"/>
    </reaction>
</comment>
<keyword evidence="9 22" id="KW-0732">Signal</keyword>
<keyword evidence="6" id="KW-0723">Serine/threonine-protein kinase</keyword>
<evidence type="ECO:0000256" key="5">
    <source>
        <dbReference type="ARBA" id="ARBA00022475"/>
    </source>
</evidence>
<feature type="binding site" evidence="20">
    <location>
        <position position="385"/>
    </location>
    <ligand>
        <name>ATP</name>
        <dbReference type="ChEBI" id="CHEBI:30616"/>
    </ligand>
</feature>
<evidence type="ECO:0000256" key="19">
    <source>
        <dbReference type="ARBA" id="ARBA00048679"/>
    </source>
</evidence>
<dbReference type="FunFam" id="1.10.510.10:FF:000108">
    <property type="entry name" value="L-type lectin-domain containing receptor kinase S.4"/>
    <property type="match status" value="1"/>
</dbReference>
<evidence type="ECO:0000256" key="13">
    <source>
        <dbReference type="ARBA" id="ARBA00022840"/>
    </source>
</evidence>
<comment type="catalytic activity">
    <reaction evidence="19">
        <text>L-seryl-[protein] + ATP = O-phospho-L-seryl-[protein] + ADP + H(+)</text>
        <dbReference type="Rhea" id="RHEA:17989"/>
        <dbReference type="Rhea" id="RHEA-COMP:9863"/>
        <dbReference type="Rhea" id="RHEA-COMP:11604"/>
        <dbReference type="ChEBI" id="CHEBI:15378"/>
        <dbReference type="ChEBI" id="CHEBI:29999"/>
        <dbReference type="ChEBI" id="CHEBI:30616"/>
        <dbReference type="ChEBI" id="CHEBI:83421"/>
        <dbReference type="ChEBI" id="CHEBI:456216"/>
        <dbReference type="EC" id="2.7.11.1"/>
    </reaction>
</comment>
<dbReference type="InterPro" id="IPR017441">
    <property type="entry name" value="Protein_kinase_ATP_BS"/>
</dbReference>
<dbReference type="SUPFAM" id="SSF56112">
    <property type="entry name" value="Protein kinase-like (PK-like)"/>
    <property type="match status" value="1"/>
</dbReference>
<evidence type="ECO:0000256" key="18">
    <source>
        <dbReference type="ARBA" id="ARBA00047899"/>
    </source>
</evidence>
<keyword evidence="13 20" id="KW-0067">ATP-binding</keyword>
<comment type="similarity">
    <text evidence="3">In the C-terminal section; belongs to the protein kinase superfamily. Ser/Thr protein kinase family.</text>
</comment>
<dbReference type="CDD" id="cd06899">
    <property type="entry name" value="lectin_legume_LecRK_Arcelin_ConA"/>
    <property type="match status" value="1"/>
</dbReference>
<evidence type="ECO:0000256" key="6">
    <source>
        <dbReference type="ARBA" id="ARBA00022527"/>
    </source>
</evidence>
<accession>A0AAP0PVF9</accession>
<keyword evidence="17" id="KW-0325">Glycoprotein</keyword>
<feature type="domain" description="Protein kinase" evidence="23">
    <location>
        <begin position="356"/>
        <end position="626"/>
    </location>
</feature>
<dbReference type="AlphaFoldDB" id="A0AAP0PVF9"/>
<comment type="subcellular location">
    <subcellularLocation>
        <location evidence="1">Cell membrane</location>
        <topology evidence="1">Single-pass type I membrane protein</topology>
    </subcellularLocation>
</comment>
<evidence type="ECO:0000256" key="1">
    <source>
        <dbReference type="ARBA" id="ARBA00004251"/>
    </source>
</evidence>